<evidence type="ECO:0000313" key="2">
    <source>
        <dbReference type="EMBL" id="ADD42190.1"/>
    </source>
</evidence>
<keyword evidence="1" id="KW-0812">Transmembrane</keyword>
<keyword evidence="3" id="KW-1185">Reference proteome</keyword>
<sequence length="184" mass="18381">MSPRRALTIAVLAGMAAAGLGLYAATRVWTTVSRDRPGPLPAEVVDTTGGQLAPWAIPAAVVAVAGSVALVACTGWARRIVAVCVGLAGLGLTAAGGYGLSQAAGIWPVVTTVAGLAVLAVAAWTLRDGSAWPGMSGRYDRTEAAPSSAALADDPAALWDALDKGEDPTAFSIGQTAPGEECAR</sequence>
<evidence type="ECO:0008006" key="4">
    <source>
        <dbReference type="Google" id="ProtNLM"/>
    </source>
</evidence>
<dbReference type="InterPro" id="IPR019051">
    <property type="entry name" value="Trp_biosyn_TM_oprn/chp"/>
</dbReference>
<dbReference type="Pfam" id="PF09534">
    <property type="entry name" value="Trp_oprn_chp"/>
    <property type="match status" value="1"/>
</dbReference>
<dbReference type="RefSeq" id="WP_013017761.1">
    <property type="nucleotide sequence ID" value="NC_013947.1"/>
</dbReference>
<dbReference type="HOGENOM" id="CLU_084749_2_1_11"/>
<evidence type="ECO:0000313" key="3">
    <source>
        <dbReference type="Proteomes" id="UP000000844"/>
    </source>
</evidence>
<reference evidence="2 3" key="1">
    <citation type="journal article" date="2009" name="Stand. Genomic Sci.">
        <title>Complete genome sequence of Stackebrandtia nassauensis type strain (LLR-40K-21).</title>
        <authorList>
            <person name="Munk C."/>
            <person name="Lapidus A."/>
            <person name="Copeland A."/>
            <person name="Jando M."/>
            <person name="Mayilraj S."/>
            <person name="Glavina Del Rio T."/>
            <person name="Nolan M."/>
            <person name="Chen F."/>
            <person name="Lucas S."/>
            <person name="Tice H."/>
            <person name="Cheng J.F."/>
            <person name="Han C."/>
            <person name="Detter J.C."/>
            <person name="Bruce D."/>
            <person name="Goodwin L."/>
            <person name="Chain P."/>
            <person name="Pitluck S."/>
            <person name="Goker M."/>
            <person name="Ovchinikova G."/>
            <person name="Pati A."/>
            <person name="Ivanova N."/>
            <person name="Mavromatis K."/>
            <person name="Chen A."/>
            <person name="Palaniappan K."/>
            <person name="Land M."/>
            <person name="Hauser L."/>
            <person name="Chang Y.J."/>
            <person name="Jeffries C.D."/>
            <person name="Bristow J."/>
            <person name="Eisen J.A."/>
            <person name="Markowitz V."/>
            <person name="Hugenholtz P."/>
            <person name="Kyrpides N.C."/>
            <person name="Klenk H.P."/>
        </authorList>
    </citation>
    <scope>NUCLEOTIDE SEQUENCE [LARGE SCALE GENOMIC DNA]</scope>
    <source>
        <strain evidence="3">DSM 44728 / CIP 108903 / NRRL B-16338 / NBRC 102104 / LLR-40K-21</strain>
    </source>
</reference>
<dbReference type="STRING" id="446470.Snas_2508"/>
<feature type="transmembrane region" description="Helical" evidence="1">
    <location>
        <begin position="106"/>
        <end position="126"/>
    </location>
</feature>
<protein>
    <recommendedName>
        <fullName evidence="4">Trp biosynthesis associated, transmembrane protein, Oprn/Chp</fullName>
    </recommendedName>
</protein>
<proteinExistence type="predicted"/>
<organism evidence="2 3">
    <name type="scientific">Stackebrandtia nassauensis (strain DSM 44728 / CIP 108903 / NRRL B-16338 / NBRC 102104 / LLR-40K-21)</name>
    <dbReference type="NCBI Taxonomy" id="446470"/>
    <lineage>
        <taxon>Bacteria</taxon>
        <taxon>Bacillati</taxon>
        <taxon>Actinomycetota</taxon>
        <taxon>Actinomycetes</taxon>
        <taxon>Glycomycetales</taxon>
        <taxon>Glycomycetaceae</taxon>
        <taxon>Stackebrandtia</taxon>
    </lineage>
</organism>
<name>D3Q510_STANL</name>
<feature type="transmembrane region" description="Helical" evidence="1">
    <location>
        <begin position="80"/>
        <end position="100"/>
    </location>
</feature>
<feature type="transmembrane region" description="Helical" evidence="1">
    <location>
        <begin position="52"/>
        <end position="73"/>
    </location>
</feature>
<dbReference type="EMBL" id="CP001778">
    <property type="protein sequence ID" value="ADD42190.1"/>
    <property type="molecule type" value="Genomic_DNA"/>
</dbReference>
<evidence type="ECO:0000256" key="1">
    <source>
        <dbReference type="SAM" id="Phobius"/>
    </source>
</evidence>
<dbReference type="Proteomes" id="UP000000844">
    <property type="component" value="Chromosome"/>
</dbReference>
<dbReference type="KEGG" id="sna:Snas_2508"/>
<keyword evidence="1" id="KW-0472">Membrane</keyword>
<dbReference type="AlphaFoldDB" id="D3Q510"/>
<keyword evidence="1" id="KW-1133">Transmembrane helix</keyword>
<gene>
    <name evidence="2" type="ordered locus">Snas_2508</name>
</gene>
<accession>D3Q510</accession>